<feature type="region of interest" description="Disordered" evidence="1">
    <location>
        <begin position="151"/>
        <end position="171"/>
    </location>
</feature>
<dbReference type="InterPro" id="IPR046096">
    <property type="entry name" value="DUF6114"/>
</dbReference>
<protein>
    <submittedName>
        <fullName evidence="3">DUF6114 domain-containing protein</fullName>
    </submittedName>
</protein>
<keyword evidence="2" id="KW-0812">Transmembrane</keyword>
<dbReference type="Proteomes" id="UP000832097">
    <property type="component" value="Chromosome"/>
</dbReference>
<keyword evidence="4" id="KW-1185">Reference proteome</keyword>
<gene>
    <name evidence="3" type="ORF">MTO99_08280</name>
</gene>
<feature type="region of interest" description="Disordered" evidence="1">
    <location>
        <begin position="1"/>
        <end position="31"/>
    </location>
</feature>
<feature type="transmembrane region" description="Helical" evidence="2">
    <location>
        <begin position="102"/>
        <end position="118"/>
    </location>
</feature>
<dbReference type="Pfam" id="PF19609">
    <property type="entry name" value="DUF6114"/>
    <property type="match status" value="1"/>
</dbReference>
<evidence type="ECO:0000313" key="3">
    <source>
        <dbReference type="EMBL" id="UOE45727.1"/>
    </source>
</evidence>
<feature type="compositionally biased region" description="Low complexity" evidence="1">
    <location>
        <begin position="159"/>
        <end position="171"/>
    </location>
</feature>
<keyword evidence="2" id="KW-0472">Membrane</keyword>
<keyword evidence="2" id="KW-1133">Transmembrane helix</keyword>
<feature type="transmembrane region" description="Helical" evidence="2">
    <location>
        <begin position="46"/>
        <end position="67"/>
    </location>
</feature>
<accession>A0ABY4C2R0</accession>
<name>A0ABY4C2R0_9MICO</name>
<dbReference type="EMBL" id="CP094528">
    <property type="protein sequence ID" value="UOE45727.1"/>
    <property type="molecule type" value="Genomic_DNA"/>
</dbReference>
<organism evidence="3 4">
    <name type="scientific">Agromyces larvae</name>
    <dbReference type="NCBI Taxonomy" id="2929802"/>
    <lineage>
        <taxon>Bacteria</taxon>
        <taxon>Bacillati</taxon>
        <taxon>Actinomycetota</taxon>
        <taxon>Actinomycetes</taxon>
        <taxon>Micrococcales</taxon>
        <taxon>Microbacteriaceae</taxon>
        <taxon>Agromyces</taxon>
    </lineage>
</organism>
<reference evidence="3 4" key="1">
    <citation type="submission" date="2022-03" db="EMBL/GenBank/DDBJ databases">
        <title>Mucilaginibacter sp. isolated from the gut of Protaetia brevitarsis seulensis larvae.</title>
        <authorList>
            <person name="Won M."/>
            <person name="Kim S.-J."/>
            <person name="Kwon S.-W."/>
        </authorList>
    </citation>
    <scope>NUCLEOTIDE SEQUENCE [LARGE SCALE GENOMIC DNA]</scope>
    <source>
        <strain evidence="3 4">CFWR-12</strain>
    </source>
</reference>
<sequence>MTMDAQPDALTSPFDAPARTARRGRARSRTADESGRFPTWFRSRPTIGGLITVLGGVAMFFSSQLQLGGMTVHVGIEGAQAMILPAVLVVCGLLAILSPAQHVFYGIVALIISVYSLVGVNLGGFFIGFLLGAVGGVIVVSWRRKAAAGEAGEAGGGSEASAASEIAEVRA</sequence>
<evidence type="ECO:0000313" key="4">
    <source>
        <dbReference type="Proteomes" id="UP000832097"/>
    </source>
</evidence>
<evidence type="ECO:0000256" key="1">
    <source>
        <dbReference type="SAM" id="MobiDB-lite"/>
    </source>
</evidence>
<proteinExistence type="predicted"/>
<feature type="transmembrane region" description="Helical" evidence="2">
    <location>
        <begin position="79"/>
        <end position="97"/>
    </location>
</feature>
<evidence type="ECO:0000256" key="2">
    <source>
        <dbReference type="SAM" id="Phobius"/>
    </source>
</evidence>
<feature type="transmembrane region" description="Helical" evidence="2">
    <location>
        <begin position="124"/>
        <end position="142"/>
    </location>
</feature>
<dbReference type="RefSeq" id="WP_243558328.1">
    <property type="nucleotide sequence ID" value="NZ_CP094528.1"/>
</dbReference>